<dbReference type="EMBL" id="JABACJ020000002">
    <property type="protein sequence ID" value="MBU3874852.1"/>
    <property type="molecule type" value="Genomic_DNA"/>
</dbReference>
<keyword evidence="2" id="KW-1185">Reference proteome</keyword>
<evidence type="ECO:0000313" key="2">
    <source>
        <dbReference type="Proteomes" id="UP000723714"/>
    </source>
</evidence>
<dbReference type="Proteomes" id="UP000723714">
    <property type="component" value="Unassembled WGS sequence"/>
</dbReference>
<dbReference type="InterPro" id="IPR011101">
    <property type="entry name" value="DUF5131"/>
</dbReference>
<comment type="caution">
    <text evidence="1">The sequence shown here is derived from an EMBL/GenBank/DDBJ whole genome shotgun (WGS) entry which is preliminary data.</text>
</comment>
<sequence length="240" mass="27992">MAIWNPWRGCHRHSEGCKYCYIHKGDAKRGMDTNEVKKTEKFYAPVEKKKSGEYKMKAGQTVYVCFSSDFLVEDADPWRQECWDMIRERKDLHFLFLTKRIERFMDCIPEDWGEGYENVTVGCTVENQEMADYRLSIFSKLPIRHKNIICQPLIGKVQIEAYLKGVELVVVGGESDRNARPLDYEWVLDIRQQCIHAGINFEFRQCGTHFIKDGKEYTLPVKALASQAKKADINVYLLNC</sequence>
<protein>
    <submittedName>
        <fullName evidence="1">Phage Gp37/Gp68 family protein</fullName>
    </submittedName>
</protein>
<dbReference type="RefSeq" id="WP_216239423.1">
    <property type="nucleotide sequence ID" value="NZ_JABACJ020000002.1"/>
</dbReference>
<dbReference type="Pfam" id="PF07505">
    <property type="entry name" value="DUF5131"/>
    <property type="match status" value="1"/>
</dbReference>
<reference evidence="1 2" key="1">
    <citation type="submission" date="2021-06" db="EMBL/GenBank/DDBJ databases">
        <title>Faecalicatena sp. nov. isolated from porcine feces.</title>
        <authorList>
            <person name="Oh B.S."/>
            <person name="Lee J.H."/>
        </authorList>
    </citation>
    <scope>NUCLEOTIDE SEQUENCE [LARGE SCALE GENOMIC DNA]</scope>
    <source>
        <strain evidence="1 2">AGMB00832</strain>
    </source>
</reference>
<name>A0ABS6CZU6_9FIRM</name>
<gene>
    <name evidence="1" type="ORF">HGO97_003360</name>
</gene>
<accession>A0ABS6CZU6</accession>
<evidence type="ECO:0000313" key="1">
    <source>
        <dbReference type="EMBL" id="MBU3874852.1"/>
    </source>
</evidence>
<organism evidence="1 2">
    <name type="scientific">Faecalicatena faecalis</name>
    <dbReference type="NCBI Taxonomy" id="2726362"/>
    <lineage>
        <taxon>Bacteria</taxon>
        <taxon>Bacillati</taxon>
        <taxon>Bacillota</taxon>
        <taxon>Clostridia</taxon>
        <taxon>Lachnospirales</taxon>
        <taxon>Lachnospiraceae</taxon>
        <taxon>Faecalicatena</taxon>
    </lineage>
</organism>
<proteinExistence type="predicted"/>